<dbReference type="AlphaFoldDB" id="A0A1H1PHV2"/>
<dbReference type="Proteomes" id="UP000243904">
    <property type="component" value="Chromosome I"/>
</dbReference>
<dbReference type="PANTHER" id="PTHR43791">
    <property type="entry name" value="PERMEASE-RELATED"/>
    <property type="match status" value="1"/>
</dbReference>
<feature type="transmembrane region" description="Helical" evidence="6">
    <location>
        <begin position="113"/>
        <end position="137"/>
    </location>
</feature>
<dbReference type="InterPro" id="IPR036259">
    <property type="entry name" value="MFS_trans_sf"/>
</dbReference>
<feature type="transmembrane region" description="Helical" evidence="6">
    <location>
        <begin position="404"/>
        <end position="427"/>
    </location>
</feature>
<evidence type="ECO:0000256" key="4">
    <source>
        <dbReference type="ARBA" id="ARBA00022989"/>
    </source>
</evidence>
<keyword evidence="2" id="KW-0813">Transport</keyword>
<feature type="transmembrane region" description="Helical" evidence="6">
    <location>
        <begin position="58"/>
        <end position="77"/>
    </location>
</feature>
<evidence type="ECO:0000256" key="2">
    <source>
        <dbReference type="ARBA" id="ARBA00022448"/>
    </source>
</evidence>
<dbReference type="Pfam" id="PF07690">
    <property type="entry name" value="MFS_1"/>
    <property type="match status" value="1"/>
</dbReference>
<keyword evidence="5 6" id="KW-0472">Membrane</keyword>
<keyword evidence="3 6" id="KW-0812">Transmembrane</keyword>
<dbReference type="PANTHER" id="PTHR43791:SF36">
    <property type="entry name" value="TRANSPORTER, PUTATIVE (AFU_ORTHOLOGUE AFUA_6G08340)-RELATED"/>
    <property type="match status" value="1"/>
</dbReference>
<protein>
    <submittedName>
        <fullName evidence="8">MFS transporter, ACS family, phthalate transporter</fullName>
    </submittedName>
</protein>
<dbReference type="GO" id="GO:0016020">
    <property type="term" value="C:membrane"/>
    <property type="evidence" value="ECO:0007669"/>
    <property type="project" value="UniProtKB-SubCell"/>
</dbReference>
<dbReference type="CDD" id="cd17319">
    <property type="entry name" value="MFS_ExuT_GudP_like"/>
    <property type="match status" value="1"/>
</dbReference>
<feature type="transmembrane region" description="Helical" evidence="6">
    <location>
        <begin position="20"/>
        <end position="38"/>
    </location>
</feature>
<evidence type="ECO:0000313" key="9">
    <source>
        <dbReference type="Proteomes" id="UP000243904"/>
    </source>
</evidence>
<keyword evidence="9" id="KW-1185">Reference proteome</keyword>
<evidence type="ECO:0000313" key="8">
    <source>
        <dbReference type="EMBL" id="SDS10667.1"/>
    </source>
</evidence>
<reference evidence="9" key="1">
    <citation type="submission" date="2016-10" db="EMBL/GenBank/DDBJ databases">
        <authorList>
            <person name="Varghese N."/>
            <person name="Submissions S."/>
        </authorList>
    </citation>
    <scope>NUCLEOTIDE SEQUENCE [LARGE SCALE GENOMIC DNA]</scope>
    <source>
        <strain evidence="9">GAS369</strain>
    </source>
</reference>
<dbReference type="InterPro" id="IPR020846">
    <property type="entry name" value="MFS_dom"/>
</dbReference>
<feature type="domain" description="Major facilitator superfamily (MFS) profile" evidence="7">
    <location>
        <begin position="23"/>
        <end position="431"/>
    </location>
</feature>
<feature type="transmembrane region" description="Helical" evidence="6">
    <location>
        <begin position="250"/>
        <end position="271"/>
    </location>
</feature>
<gene>
    <name evidence="8" type="ORF">SAMN05444158_1026</name>
</gene>
<accession>A0A1H1PHV2</accession>
<feature type="transmembrane region" description="Helical" evidence="6">
    <location>
        <begin position="341"/>
        <end position="363"/>
    </location>
</feature>
<feature type="transmembrane region" description="Helical" evidence="6">
    <location>
        <begin position="182"/>
        <end position="204"/>
    </location>
</feature>
<feature type="transmembrane region" description="Helical" evidence="6">
    <location>
        <begin position="89"/>
        <end position="107"/>
    </location>
</feature>
<proteinExistence type="predicted"/>
<dbReference type="InterPro" id="IPR011701">
    <property type="entry name" value="MFS"/>
</dbReference>
<dbReference type="Gene3D" id="1.20.1250.20">
    <property type="entry name" value="MFS general substrate transporter like domains"/>
    <property type="match status" value="2"/>
</dbReference>
<dbReference type="SUPFAM" id="SSF103473">
    <property type="entry name" value="MFS general substrate transporter"/>
    <property type="match status" value="1"/>
</dbReference>
<sequence>MQMASSPPPEASDLVFRKIAYRLLPFILLLYFVCYIDRVNIGFAKLQFLDDLHLTDAHYGFAAGLFYVTYSLFDIPSNLMLARVGVRKTLLRIMILWGVVSGAQMFIRNASDLYILRLLFGAAEAGFIPGIMLYLTFWFPVRYRARITSLFFVGVPLSGIIGAPLSGMIMQHMNGLYGLRGWQWLFLVFAIPAIFLGVISYFYLDDGPKSAGWLSDNEKQVVTDELKSDGLAGDRGNKGSFAEAMRDPRIYAMALLNFAANTASNTATFWIPSVLKNVGLGSVERIGWVTGGISIVAAAGMLLIARSSDALMERRWHFVGCALITAGAYLLLPLASSSIPGTILLMAVGAVGGIGLLTIYWTIPTSYLRGRGAAGAIGFVSMVGAVGSAVSPSLIGWLRETTGSLYVGLGSTVVIVLASAALVLLAIPKNEIAVSDQVKVRAA</sequence>
<comment type="subcellular location">
    <subcellularLocation>
        <location evidence="1">Membrane</location>
        <topology evidence="1">Multi-pass membrane protein</topology>
    </subcellularLocation>
</comment>
<dbReference type="FunFam" id="1.20.1250.20:FF:000018">
    <property type="entry name" value="MFS transporter permease"/>
    <property type="match status" value="1"/>
</dbReference>
<dbReference type="GO" id="GO:0022857">
    <property type="term" value="F:transmembrane transporter activity"/>
    <property type="evidence" value="ECO:0007669"/>
    <property type="project" value="InterPro"/>
</dbReference>
<evidence type="ECO:0000256" key="3">
    <source>
        <dbReference type="ARBA" id="ARBA00022692"/>
    </source>
</evidence>
<dbReference type="EMBL" id="LT629750">
    <property type="protein sequence ID" value="SDS10667.1"/>
    <property type="molecule type" value="Genomic_DNA"/>
</dbReference>
<feature type="transmembrane region" description="Helical" evidence="6">
    <location>
        <begin position="286"/>
        <end position="304"/>
    </location>
</feature>
<feature type="transmembrane region" description="Helical" evidence="6">
    <location>
        <begin position="149"/>
        <end position="170"/>
    </location>
</feature>
<name>A0A1H1PHV2_9BRAD</name>
<keyword evidence="4 6" id="KW-1133">Transmembrane helix</keyword>
<evidence type="ECO:0000259" key="7">
    <source>
        <dbReference type="PROSITE" id="PS50850"/>
    </source>
</evidence>
<evidence type="ECO:0000256" key="6">
    <source>
        <dbReference type="SAM" id="Phobius"/>
    </source>
</evidence>
<dbReference type="PROSITE" id="PS50850">
    <property type="entry name" value="MFS"/>
    <property type="match status" value="1"/>
</dbReference>
<evidence type="ECO:0000256" key="1">
    <source>
        <dbReference type="ARBA" id="ARBA00004141"/>
    </source>
</evidence>
<organism evidence="8 9">
    <name type="scientific">Bradyrhizobium canariense</name>
    <dbReference type="NCBI Taxonomy" id="255045"/>
    <lineage>
        <taxon>Bacteria</taxon>
        <taxon>Pseudomonadati</taxon>
        <taxon>Pseudomonadota</taxon>
        <taxon>Alphaproteobacteria</taxon>
        <taxon>Hyphomicrobiales</taxon>
        <taxon>Nitrobacteraceae</taxon>
        <taxon>Bradyrhizobium</taxon>
    </lineage>
</organism>
<evidence type="ECO:0000256" key="5">
    <source>
        <dbReference type="ARBA" id="ARBA00023136"/>
    </source>
</evidence>
<feature type="transmembrane region" description="Helical" evidence="6">
    <location>
        <begin position="375"/>
        <end position="398"/>
    </location>
</feature>
<feature type="transmembrane region" description="Helical" evidence="6">
    <location>
        <begin position="316"/>
        <end position="335"/>
    </location>
</feature>